<reference evidence="1 2" key="1">
    <citation type="journal article" date="2014" name="Nat. Commun.">
        <title>Klebsormidium flaccidum genome reveals primary factors for plant terrestrial adaptation.</title>
        <authorList>
            <person name="Hori K."/>
            <person name="Maruyama F."/>
            <person name="Fujisawa T."/>
            <person name="Togashi T."/>
            <person name="Yamamoto N."/>
            <person name="Seo M."/>
            <person name="Sato S."/>
            <person name="Yamada T."/>
            <person name="Mori H."/>
            <person name="Tajima N."/>
            <person name="Moriyama T."/>
            <person name="Ikeuchi M."/>
            <person name="Watanabe M."/>
            <person name="Wada H."/>
            <person name="Kobayashi K."/>
            <person name="Saito M."/>
            <person name="Masuda T."/>
            <person name="Sasaki-Sekimoto Y."/>
            <person name="Mashiguchi K."/>
            <person name="Awai K."/>
            <person name="Shimojima M."/>
            <person name="Masuda S."/>
            <person name="Iwai M."/>
            <person name="Nobusawa T."/>
            <person name="Narise T."/>
            <person name="Kondo S."/>
            <person name="Saito H."/>
            <person name="Sato R."/>
            <person name="Murakawa M."/>
            <person name="Ihara Y."/>
            <person name="Oshima-Yamada Y."/>
            <person name="Ohtaka K."/>
            <person name="Satoh M."/>
            <person name="Sonobe K."/>
            <person name="Ishii M."/>
            <person name="Ohtani R."/>
            <person name="Kanamori-Sato M."/>
            <person name="Honoki R."/>
            <person name="Miyazaki D."/>
            <person name="Mochizuki H."/>
            <person name="Umetsu J."/>
            <person name="Higashi K."/>
            <person name="Shibata D."/>
            <person name="Kamiya Y."/>
            <person name="Sato N."/>
            <person name="Nakamura Y."/>
            <person name="Tabata S."/>
            <person name="Ida S."/>
            <person name="Kurokawa K."/>
            <person name="Ohta H."/>
        </authorList>
    </citation>
    <scope>NUCLEOTIDE SEQUENCE [LARGE SCALE GENOMIC DNA]</scope>
    <source>
        <strain evidence="1 2">NIES-2285</strain>
    </source>
</reference>
<accession>A0A1Y1HMN5</accession>
<evidence type="ECO:0000313" key="1">
    <source>
        <dbReference type="EMBL" id="GAQ77807.1"/>
    </source>
</evidence>
<keyword evidence="2" id="KW-1185">Reference proteome</keyword>
<protein>
    <submittedName>
        <fullName evidence="1">Uncharacterized protein</fullName>
    </submittedName>
</protein>
<gene>
    <name evidence="1" type="ORF">KFL_000040080</name>
</gene>
<sequence>MLPLGEKSQCPKPFENLKASTLKLAEEFSTAVPGCPSIRVNGAGRVFYSGTLGSNSRYSGGTKVTCGSNPANTATCSTNGNFWTPSSIDCAASACGKNDPHFELTGLATNETFTFDFHGQSQRATALSRIRAWR</sequence>
<proteinExistence type="predicted"/>
<dbReference type="AlphaFoldDB" id="A0A1Y1HMN5"/>
<dbReference type="EMBL" id="DF236953">
    <property type="protein sequence ID" value="GAQ77807.1"/>
    <property type="molecule type" value="Genomic_DNA"/>
</dbReference>
<name>A0A1Y1HMN5_KLENI</name>
<dbReference type="Proteomes" id="UP000054558">
    <property type="component" value="Unassembled WGS sequence"/>
</dbReference>
<organism evidence="1 2">
    <name type="scientific">Klebsormidium nitens</name>
    <name type="common">Green alga</name>
    <name type="synonym">Ulothrix nitens</name>
    <dbReference type="NCBI Taxonomy" id="105231"/>
    <lineage>
        <taxon>Eukaryota</taxon>
        <taxon>Viridiplantae</taxon>
        <taxon>Streptophyta</taxon>
        <taxon>Klebsormidiophyceae</taxon>
        <taxon>Klebsormidiales</taxon>
        <taxon>Klebsormidiaceae</taxon>
        <taxon>Klebsormidium</taxon>
    </lineage>
</organism>
<evidence type="ECO:0000313" key="2">
    <source>
        <dbReference type="Proteomes" id="UP000054558"/>
    </source>
</evidence>